<dbReference type="InterPro" id="IPR000159">
    <property type="entry name" value="RA_dom"/>
</dbReference>
<name>A0A4Y2J7A7_ARAVE</name>
<dbReference type="InterPro" id="IPR050249">
    <property type="entry name" value="Pseudomonas-type_ThrB"/>
</dbReference>
<dbReference type="Gene3D" id="3.90.1200.10">
    <property type="match status" value="1"/>
</dbReference>
<gene>
    <name evidence="11" type="ORF">AVEN_99107_1</name>
</gene>
<dbReference type="OrthoDB" id="9973935at2759"/>
<evidence type="ECO:0000256" key="1">
    <source>
        <dbReference type="ARBA" id="ARBA00004496"/>
    </source>
</evidence>
<dbReference type="EC" id="2.7.1.81" evidence="8"/>
<dbReference type="InterPro" id="IPR002575">
    <property type="entry name" value="Aminoglycoside_PTrfase"/>
</dbReference>
<keyword evidence="4" id="KW-0808">Transferase</keyword>
<evidence type="ECO:0000256" key="8">
    <source>
        <dbReference type="ARBA" id="ARBA00038873"/>
    </source>
</evidence>
<evidence type="ECO:0000256" key="7">
    <source>
        <dbReference type="ARBA" id="ARBA00037368"/>
    </source>
</evidence>
<dbReference type="Proteomes" id="UP000499080">
    <property type="component" value="Unassembled WGS sequence"/>
</dbReference>
<dbReference type="SUPFAM" id="SSF54236">
    <property type="entry name" value="Ubiquitin-like"/>
    <property type="match status" value="1"/>
</dbReference>
<organism evidence="11 12">
    <name type="scientific">Araneus ventricosus</name>
    <name type="common">Orbweaver spider</name>
    <name type="synonym">Epeira ventricosa</name>
    <dbReference type="NCBI Taxonomy" id="182803"/>
    <lineage>
        <taxon>Eukaryota</taxon>
        <taxon>Metazoa</taxon>
        <taxon>Ecdysozoa</taxon>
        <taxon>Arthropoda</taxon>
        <taxon>Chelicerata</taxon>
        <taxon>Arachnida</taxon>
        <taxon>Araneae</taxon>
        <taxon>Araneomorphae</taxon>
        <taxon>Entelegynae</taxon>
        <taxon>Araneoidea</taxon>
        <taxon>Araneidae</taxon>
        <taxon>Araneus</taxon>
    </lineage>
</organism>
<sequence length="161" mass="18466">MEDPSKFVLVEEVEFSPSGRQRGRTLQDNENVFLVQQKWKAKGWFEMREKDQWASSGKGLVRDKRKGPRFIHGDFSHNNILTREISSEGSENSTAVDGIIDFEDMHYGTYLWDIGLLMADYCMNADLDSLYALGHVLAGYLSLRQFSALELSLLKVCNNFF</sequence>
<dbReference type="PROSITE" id="PS50200">
    <property type="entry name" value="RA"/>
    <property type="match status" value="1"/>
</dbReference>
<dbReference type="PANTHER" id="PTHR21064">
    <property type="entry name" value="AMINOGLYCOSIDE PHOSPHOTRANSFERASE DOMAIN-CONTAINING PROTEIN-RELATED"/>
    <property type="match status" value="1"/>
</dbReference>
<evidence type="ECO:0000256" key="6">
    <source>
        <dbReference type="ARBA" id="ARBA00036820"/>
    </source>
</evidence>
<dbReference type="GO" id="GO:0007165">
    <property type="term" value="P:signal transduction"/>
    <property type="evidence" value="ECO:0007669"/>
    <property type="project" value="InterPro"/>
</dbReference>
<evidence type="ECO:0000256" key="4">
    <source>
        <dbReference type="ARBA" id="ARBA00022679"/>
    </source>
</evidence>
<evidence type="ECO:0000259" key="10">
    <source>
        <dbReference type="PROSITE" id="PS50200"/>
    </source>
</evidence>
<feature type="domain" description="Ras-associating" evidence="10">
    <location>
        <begin position="1"/>
        <end position="52"/>
    </location>
</feature>
<dbReference type="Pfam" id="PF01636">
    <property type="entry name" value="APH"/>
    <property type="match status" value="1"/>
</dbReference>
<keyword evidence="12" id="KW-1185">Reference proteome</keyword>
<dbReference type="SUPFAM" id="SSF56112">
    <property type="entry name" value="Protein kinase-like (PK-like)"/>
    <property type="match status" value="1"/>
</dbReference>
<evidence type="ECO:0000313" key="11">
    <source>
        <dbReference type="EMBL" id="GBM85178.1"/>
    </source>
</evidence>
<dbReference type="InterPro" id="IPR029071">
    <property type="entry name" value="Ubiquitin-like_domsf"/>
</dbReference>
<dbReference type="EMBL" id="BGPR01109196">
    <property type="protein sequence ID" value="GBM85178.1"/>
    <property type="molecule type" value="Genomic_DNA"/>
</dbReference>
<comment type="subcellular location">
    <subcellularLocation>
        <location evidence="1">Cytoplasm</location>
    </subcellularLocation>
</comment>
<evidence type="ECO:0000313" key="12">
    <source>
        <dbReference type="Proteomes" id="UP000499080"/>
    </source>
</evidence>
<comment type="caution">
    <text evidence="11">The sequence shown here is derived from an EMBL/GenBank/DDBJ whole genome shotgun (WGS) entry which is preliminary data.</text>
</comment>
<dbReference type="GO" id="GO:0005737">
    <property type="term" value="C:cytoplasm"/>
    <property type="evidence" value="ECO:0007669"/>
    <property type="project" value="UniProtKB-SubCell"/>
</dbReference>
<dbReference type="AlphaFoldDB" id="A0A4Y2J7A7"/>
<evidence type="ECO:0000256" key="5">
    <source>
        <dbReference type="ARBA" id="ARBA00022777"/>
    </source>
</evidence>
<comment type="catalytic activity">
    <reaction evidence="6">
        <text>(5R)-5-hydroxy-L-lysine + GTP = (5R)-5-phosphooxy-L-lysine + GDP + H(+)</text>
        <dbReference type="Rhea" id="RHEA:19049"/>
        <dbReference type="ChEBI" id="CHEBI:15378"/>
        <dbReference type="ChEBI" id="CHEBI:37565"/>
        <dbReference type="ChEBI" id="CHEBI:57882"/>
        <dbReference type="ChEBI" id="CHEBI:58189"/>
        <dbReference type="ChEBI" id="CHEBI:58357"/>
        <dbReference type="EC" id="2.7.1.81"/>
    </reaction>
</comment>
<evidence type="ECO:0000256" key="9">
    <source>
        <dbReference type="ARBA" id="ARBA00040505"/>
    </source>
</evidence>
<keyword evidence="5" id="KW-0418">Kinase</keyword>
<dbReference type="PANTHER" id="PTHR21064:SF1">
    <property type="entry name" value="HYDROXYLYSINE KINASE"/>
    <property type="match status" value="1"/>
</dbReference>
<reference evidence="11 12" key="1">
    <citation type="journal article" date="2019" name="Sci. Rep.">
        <title>Orb-weaving spider Araneus ventricosus genome elucidates the spidroin gene catalogue.</title>
        <authorList>
            <person name="Kono N."/>
            <person name="Nakamura H."/>
            <person name="Ohtoshi R."/>
            <person name="Moran D.A.P."/>
            <person name="Shinohara A."/>
            <person name="Yoshida Y."/>
            <person name="Fujiwara M."/>
            <person name="Mori M."/>
            <person name="Tomita M."/>
            <person name="Arakawa K."/>
        </authorList>
    </citation>
    <scope>NUCLEOTIDE SEQUENCE [LARGE SCALE GENOMIC DNA]</scope>
</reference>
<dbReference type="GO" id="GO:0047992">
    <property type="term" value="F:hydroxylysine kinase activity"/>
    <property type="evidence" value="ECO:0007669"/>
    <property type="project" value="UniProtKB-EC"/>
</dbReference>
<keyword evidence="3" id="KW-0963">Cytoplasm</keyword>
<comment type="similarity">
    <text evidence="2">Belongs to the aminoglycoside phosphotransferase family.</text>
</comment>
<protein>
    <recommendedName>
        <fullName evidence="9">Hydroxylysine kinase</fullName>
        <ecNumber evidence="8">2.7.1.81</ecNumber>
    </recommendedName>
</protein>
<evidence type="ECO:0000256" key="3">
    <source>
        <dbReference type="ARBA" id="ARBA00022490"/>
    </source>
</evidence>
<proteinExistence type="inferred from homology"/>
<dbReference type="Gene3D" id="3.10.20.90">
    <property type="entry name" value="Phosphatidylinositol 3-kinase Catalytic Subunit, Chain A, domain 1"/>
    <property type="match status" value="1"/>
</dbReference>
<comment type="function">
    <text evidence="7">Catalyzes the GTP-dependent phosphorylation of 5-hydroxy-L-lysine.</text>
</comment>
<evidence type="ECO:0000256" key="2">
    <source>
        <dbReference type="ARBA" id="ARBA00006219"/>
    </source>
</evidence>
<dbReference type="InterPro" id="IPR011009">
    <property type="entry name" value="Kinase-like_dom_sf"/>
</dbReference>
<accession>A0A4Y2J7A7</accession>